<protein>
    <submittedName>
        <fullName evidence="9">LD-carboxypeptidase</fullName>
    </submittedName>
</protein>
<dbReference type="Gene3D" id="3.40.50.10740">
    <property type="entry name" value="Class I glutamine amidotransferase-like"/>
    <property type="match status" value="1"/>
</dbReference>
<keyword evidence="3" id="KW-0645">Protease</keyword>
<feature type="domain" description="LD-carboxypeptidase N-terminal" evidence="7">
    <location>
        <begin position="10"/>
        <end position="125"/>
    </location>
</feature>
<dbReference type="Gene3D" id="3.50.30.60">
    <property type="entry name" value="LD-carboxypeptidase A C-terminal domain-like"/>
    <property type="match status" value="1"/>
</dbReference>
<dbReference type="CDD" id="cd07025">
    <property type="entry name" value="Peptidase_S66"/>
    <property type="match status" value="1"/>
</dbReference>
<reference evidence="9" key="1">
    <citation type="submission" date="2021-03" db="EMBL/GenBank/DDBJ databases">
        <title>Whole genome sequence of Jiella sp. CQZ9-1.</title>
        <authorList>
            <person name="Tuo L."/>
        </authorList>
    </citation>
    <scope>NUCLEOTIDE SEQUENCE</scope>
    <source>
        <strain evidence="9">CQZ9-1</strain>
    </source>
</reference>
<organism evidence="9 10">
    <name type="scientific">Jiella flava</name>
    <dbReference type="NCBI Taxonomy" id="2816857"/>
    <lineage>
        <taxon>Bacteria</taxon>
        <taxon>Pseudomonadati</taxon>
        <taxon>Pseudomonadota</taxon>
        <taxon>Alphaproteobacteria</taxon>
        <taxon>Hyphomicrobiales</taxon>
        <taxon>Aurantimonadaceae</taxon>
        <taxon>Jiella</taxon>
    </lineage>
</organism>
<evidence type="ECO:0000259" key="8">
    <source>
        <dbReference type="Pfam" id="PF17676"/>
    </source>
</evidence>
<evidence type="ECO:0000256" key="4">
    <source>
        <dbReference type="ARBA" id="ARBA00022801"/>
    </source>
</evidence>
<dbReference type="SUPFAM" id="SSF52317">
    <property type="entry name" value="Class I glutamine amidotransferase-like"/>
    <property type="match status" value="1"/>
</dbReference>
<dbReference type="InterPro" id="IPR027478">
    <property type="entry name" value="LdcA_N"/>
</dbReference>
<feature type="active site" description="Charge relay system" evidence="6">
    <location>
        <position position="204"/>
    </location>
</feature>
<evidence type="ECO:0000313" key="9">
    <source>
        <dbReference type="EMBL" id="MBO0664294.1"/>
    </source>
</evidence>
<comment type="similarity">
    <text evidence="1">Belongs to the peptidase S66 family.</text>
</comment>
<evidence type="ECO:0000256" key="5">
    <source>
        <dbReference type="ARBA" id="ARBA00022825"/>
    </source>
</evidence>
<evidence type="ECO:0000256" key="2">
    <source>
        <dbReference type="ARBA" id="ARBA00022645"/>
    </source>
</evidence>
<dbReference type="GO" id="GO:0004180">
    <property type="term" value="F:carboxypeptidase activity"/>
    <property type="evidence" value="ECO:0007669"/>
    <property type="project" value="UniProtKB-KW"/>
</dbReference>
<dbReference type="EMBL" id="JAFMPP010000019">
    <property type="protein sequence ID" value="MBO0664294.1"/>
    <property type="molecule type" value="Genomic_DNA"/>
</dbReference>
<accession>A0A939JX72</accession>
<name>A0A939JX72_9HYPH</name>
<keyword evidence="5" id="KW-0720">Serine protease</keyword>
<dbReference type="GO" id="GO:0006508">
    <property type="term" value="P:proteolysis"/>
    <property type="evidence" value="ECO:0007669"/>
    <property type="project" value="UniProtKB-KW"/>
</dbReference>
<dbReference type="GO" id="GO:0008236">
    <property type="term" value="F:serine-type peptidase activity"/>
    <property type="evidence" value="ECO:0007669"/>
    <property type="project" value="UniProtKB-KW"/>
</dbReference>
<dbReference type="Pfam" id="PF02016">
    <property type="entry name" value="Peptidase_S66"/>
    <property type="match status" value="1"/>
</dbReference>
<evidence type="ECO:0000313" key="10">
    <source>
        <dbReference type="Proteomes" id="UP000664122"/>
    </source>
</evidence>
<dbReference type="InterPro" id="IPR029062">
    <property type="entry name" value="Class_I_gatase-like"/>
</dbReference>
<dbReference type="Pfam" id="PF17676">
    <property type="entry name" value="Peptidase_S66C"/>
    <property type="match status" value="1"/>
</dbReference>
<sequence length="299" mass="31366">MPLLRPDDCVRFVSPASPVEREAVERRAEVLRDWGLRVEVAAHAFDRLGYLAGEDDARLADLADALLDPVVHAVFATRGGKGSYRIAHRLPFAAIAHRPKPLIGFSDITALHLALWQKSGAIGVHSALTGNEADRLSGVATASLQRVLMSDDAVVVAADPAIASGSLTTTGRAMGPLIGGNLTMIATAAGWALPTLAGAILLIESNDLFIGQFHRFLTMLVRAGHLDGIAGIAVGHLVGTPDRPPFSAMSLLREHLAGFGVPILGGLPIGHHADARTVLIGAKTVIDADAGTLIQDRAR</sequence>
<dbReference type="PIRSF" id="PIRSF028757">
    <property type="entry name" value="LD-carboxypeptidase"/>
    <property type="match status" value="1"/>
</dbReference>
<comment type="caution">
    <text evidence="9">The sequence shown here is derived from an EMBL/GenBank/DDBJ whole genome shotgun (WGS) entry which is preliminary data.</text>
</comment>
<evidence type="ECO:0000256" key="1">
    <source>
        <dbReference type="ARBA" id="ARBA00010233"/>
    </source>
</evidence>
<keyword evidence="10" id="KW-1185">Reference proteome</keyword>
<dbReference type="InterPro" id="IPR027461">
    <property type="entry name" value="Carboxypeptidase_A_C_sf"/>
</dbReference>
<dbReference type="PANTHER" id="PTHR30237:SF2">
    <property type="entry name" value="MUREIN TETRAPEPTIDE CARBOXYPEPTIDASE"/>
    <property type="match status" value="1"/>
</dbReference>
<dbReference type="InterPro" id="IPR040449">
    <property type="entry name" value="Peptidase_S66_N"/>
</dbReference>
<gene>
    <name evidence="9" type="ORF">J1C48_17065</name>
</gene>
<dbReference type="Proteomes" id="UP000664122">
    <property type="component" value="Unassembled WGS sequence"/>
</dbReference>
<evidence type="ECO:0000259" key="7">
    <source>
        <dbReference type="Pfam" id="PF02016"/>
    </source>
</evidence>
<dbReference type="SUPFAM" id="SSF141986">
    <property type="entry name" value="LD-carboxypeptidase A C-terminal domain-like"/>
    <property type="match status" value="1"/>
</dbReference>
<keyword evidence="4" id="KW-0378">Hydrolase</keyword>
<dbReference type="InterPro" id="IPR040921">
    <property type="entry name" value="Peptidase_S66C"/>
</dbReference>
<proteinExistence type="inferred from homology"/>
<evidence type="ECO:0000256" key="6">
    <source>
        <dbReference type="PIRSR" id="PIRSR028757-1"/>
    </source>
</evidence>
<feature type="active site" description="Nucleophile" evidence="6">
    <location>
        <position position="106"/>
    </location>
</feature>
<dbReference type="PANTHER" id="PTHR30237">
    <property type="entry name" value="MURAMOYLTETRAPEPTIDE CARBOXYPEPTIDASE"/>
    <property type="match status" value="1"/>
</dbReference>
<feature type="active site" description="Charge relay system" evidence="6">
    <location>
        <position position="271"/>
    </location>
</feature>
<dbReference type="InterPro" id="IPR003507">
    <property type="entry name" value="S66_fam"/>
</dbReference>
<keyword evidence="2" id="KW-0121">Carboxypeptidase</keyword>
<evidence type="ECO:0000256" key="3">
    <source>
        <dbReference type="ARBA" id="ARBA00022670"/>
    </source>
</evidence>
<feature type="domain" description="LD-carboxypeptidase C-terminal" evidence="8">
    <location>
        <begin position="175"/>
        <end position="284"/>
    </location>
</feature>
<dbReference type="AlphaFoldDB" id="A0A939JX72"/>